<gene>
    <name evidence="1" type="ORF">ACFPT7_08420</name>
</gene>
<dbReference type="EMBL" id="JBHSPH010000002">
    <property type="protein sequence ID" value="MFC5862314.1"/>
    <property type="molecule type" value="Genomic_DNA"/>
</dbReference>
<proteinExistence type="predicted"/>
<evidence type="ECO:0000313" key="2">
    <source>
        <dbReference type="Proteomes" id="UP001596091"/>
    </source>
</evidence>
<evidence type="ECO:0000313" key="1">
    <source>
        <dbReference type="EMBL" id="MFC5862314.1"/>
    </source>
</evidence>
<name>A0ABW1EE76_9BACT</name>
<reference evidence="2" key="1">
    <citation type="journal article" date="2019" name="Int. J. Syst. Evol. Microbiol.">
        <title>The Global Catalogue of Microorganisms (GCM) 10K type strain sequencing project: providing services to taxonomists for standard genome sequencing and annotation.</title>
        <authorList>
            <consortium name="The Broad Institute Genomics Platform"/>
            <consortium name="The Broad Institute Genome Sequencing Center for Infectious Disease"/>
            <person name="Wu L."/>
            <person name="Ma J."/>
        </authorList>
    </citation>
    <scope>NUCLEOTIDE SEQUENCE [LARGE SCALE GENOMIC DNA]</scope>
    <source>
        <strain evidence="2">JCM 4087</strain>
    </source>
</reference>
<dbReference type="Proteomes" id="UP001596091">
    <property type="component" value="Unassembled WGS sequence"/>
</dbReference>
<keyword evidence="2" id="KW-1185">Reference proteome</keyword>
<accession>A0ABW1EE76</accession>
<dbReference type="RefSeq" id="WP_263338770.1">
    <property type="nucleotide sequence ID" value="NZ_JAGSYH010000004.1"/>
</dbReference>
<organism evidence="1 2">
    <name type="scientific">Acidicapsa dinghuensis</name>
    <dbReference type="NCBI Taxonomy" id="2218256"/>
    <lineage>
        <taxon>Bacteria</taxon>
        <taxon>Pseudomonadati</taxon>
        <taxon>Acidobacteriota</taxon>
        <taxon>Terriglobia</taxon>
        <taxon>Terriglobales</taxon>
        <taxon>Acidobacteriaceae</taxon>
        <taxon>Acidicapsa</taxon>
    </lineage>
</organism>
<protein>
    <submittedName>
        <fullName evidence="1">Uncharacterized protein</fullName>
    </submittedName>
</protein>
<sequence>MEADWEIEISLETPVIDAHWSGFVDLRTRPDIVATLEEVQHFPPLGIILLRLNGPSSADIPSKPILFWSAKCDLWTPESIDPDEMEASPAESAFVRACYIDLIPEDDTLFASLPSLESHARRIVAYLRTTPVRCSRVDLVLRQAVTRDSRGFGITAYTTVCGSDGAVAEQALETALDALVEAICSVKTS</sequence>
<comment type="caution">
    <text evidence="1">The sequence shown here is derived from an EMBL/GenBank/DDBJ whole genome shotgun (WGS) entry which is preliminary data.</text>
</comment>